<dbReference type="AlphaFoldDB" id="A9M4S9"/>
<sequence>MSNAASPPLTKKKLTVYLMASVGLITAVLFVMTVIDMANRKATPTDITPTEASLPQEQSAQKPSDIEQLVDEKMKVSSPELSNAKGNDQHLASTDEDEAIATLKTKMKLKELERASLALHSTWRQENAPPAPTTAPPPSPSTSEQQLQTLEARRMETQRRIEQVTQLKEAIESQGGFSIDSKKLASLQKQFTPPPHDVVGYTKSNAYNADITGKMVLPIGTVIPALTTTKSVSDYAGTFKGIVAQDIYDVNYQYVLIPKGSEVIMKSMKVSNVNEVIQERMGIMVQWIVLPNGTKIDMSKASGLDREGVGAIKDQVNRHLMAQFMGVAAYALLSSSTSYEGSGANNDNSYVGDIGNGVREQAKPLAKQYLNLRPTITIRAGQSMNIITGDDIYLSPWKSVYQDYH</sequence>
<keyword evidence="9" id="KW-0614">Plasmid</keyword>
<name>A9M4S9_9VIBR</name>
<feature type="region of interest" description="Disordered" evidence="7">
    <location>
        <begin position="44"/>
        <end position="95"/>
    </location>
</feature>
<keyword evidence="6" id="KW-0175">Coiled coil</keyword>
<gene>
    <name evidence="9" type="ORF">BMSA_0061</name>
</gene>
<evidence type="ECO:0000256" key="8">
    <source>
        <dbReference type="SAM" id="Phobius"/>
    </source>
</evidence>
<feature type="compositionally biased region" description="Pro residues" evidence="7">
    <location>
        <begin position="129"/>
        <end position="140"/>
    </location>
</feature>
<organism evidence="9">
    <name type="scientific">Vibrio sp. 23023</name>
    <dbReference type="NCBI Taxonomy" id="452803"/>
    <lineage>
        <taxon>Bacteria</taxon>
        <taxon>Pseudomonadati</taxon>
        <taxon>Pseudomonadota</taxon>
        <taxon>Gammaproteobacteria</taxon>
        <taxon>Vibrionales</taxon>
        <taxon>Vibrionaceae</taxon>
        <taxon>Vibrio</taxon>
    </lineage>
</organism>
<comment type="similarity">
    <text evidence="2">Belongs to the TrbI/VirB10 family.</text>
</comment>
<feature type="compositionally biased region" description="Polar residues" evidence="7">
    <location>
        <begin position="79"/>
        <end position="92"/>
    </location>
</feature>
<reference evidence="9" key="1">
    <citation type="journal article" date="2007" name="Appl. Environ. Microbiol.">
        <title>Sequence characterization and comparative analysis of three plasmids isolated from environmental Vibrio spp.</title>
        <authorList>
            <person name="Hazen T.H."/>
            <person name="Wu D."/>
            <person name="Eisen J.A."/>
            <person name="Sobecky P.A."/>
        </authorList>
    </citation>
    <scope>NUCLEOTIDE SEQUENCE [LARGE SCALE GENOMIC DNA]</scope>
    <source>
        <strain evidence="9">23023</strain>
        <plasmid evidence="9">p23023</plasmid>
    </source>
</reference>
<keyword evidence="5 8" id="KW-0472">Membrane</keyword>
<evidence type="ECO:0000256" key="3">
    <source>
        <dbReference type="ARBA" id="ARBA00022692"/>
    </source>
</evidence>
<evidence type="ECO:0000313" key="9">
    <source>
        <dbReference type="EMBL" id="ABX77028.1"/>
    </source>
</evidence>
<evidence type="ECO:0000256" key="5">
    <source>
        <dbReference type="ARBA" id="ARBA00023136"/>
    </source>
</evidence>
<dbReference type="EMBL" id="CP000755">
    <property type="protein sequence ID" value="ABX77028.1"/>
    <property type="molecule type" value="Genomic_DNA"/>
</dbReference>
<feature type="region of interest" description="Disordered" evidence="7">
    <location>
        <begin position="123"/>
        <end position="147"/>
    </location>
</feature>
<comment type="subcellular location">
    <subcellularLocation>
        <location evidence="1">Membrane</location>
        <topology evidence="1">Single-pass membrane protein</topology>
    </subcellularLocation>
</comment>
<evidence type="ECO:0000256" key="6">
    <source>
        <dbReference type="SAM" id="Coils"/>
    </source>
</evidence>
<dbReference type="RefSeq" id="WP_012219840.1">
    <property type="nucleotide sequence ID" value="NC_010112.1"/>
</dbReference>
<dbReference type="InterPro" id="IPR042217">
    <property type="entry name" value="T4SS_VirB10/TrbI"/>
</dbReference>
<accession>A9M4S9</accession>
<proteinExistence type="inferred from homology"/>
<evidence type="ECO:0000256" key="4">
    <source>
        <dbReference type="ARBA" id="ARBA00022989"/>
    </source>
</evidence>
<feature type="transmembrane region" description="Helical" evidence="8">
    <location>
        <begin position="16"/>
        <end position="35"/>
    </location>
</feature>
<dbReference type="Pfam" id="PF03743">
    <property type="entry name" value="TrbI"/>
    <property type="match status" value="1"/>
</dbReference>
<feature type="compositionally biased region" description="Polar residues" evidence="7">
    <location>
        <begin position="45"/>
        <end position="62"/>
    </location>
</feature>
<geneLocation type="plasmid" evidence="9">
    <name>p23023</name>
</geneLocation>
<dbReference type="GO" id="GO:0016020">
    <property type="term" value="C:membrane"/>
    <property type="evidence" value="ECO:0007669"/>
    <property type="project" value="UniProtKB-SubCell"/>
</dbReference>
<evidence type="ECO:0000256" key="7">
    <source>
        <dbReference type="SAM" id="MobiDB-lite"/>
    </source>
</evidence>
<feature type="coiled-coil region" evidence="6">
    <location>
        <begin position="147"/>
        <end position="174"/>
    </location>
</feature>
<keyword evidence="3 8" id="KW-0812">Transmembrane</keyword>
<protein>
    <submittedName>
        <fullName evidence="9">Hypothetical conjugal transfer protein</fullName>
    </submittedName>
</protein>
<evidence type="ECO:0000256" key="1">
    <source>
        <dbReference type="ARBA" id="ARBA00004167"/>
    </source>
</evidence>
<keyword evidence="4 8" id="KW-1133">Transmembrane helix</keyword>
<evidence type="ECO:0000256" key="2">
    <source>
        <dbReference type="ARBA" id="ARBA00010265"/>
    </source>
</evidence>
<dbReference type="InterPro" id="IPR005498">
    <property type="entry name" value="T4SS_VirB10/TraB/TrbI"/>
</dbReference>
<dbReference type="CDD" id="cd16429">
    <property type="entry name" value="VirB10"/>
    <property type="match status" value="1"/>
</dbReference>
<dbReference type="Gene3D" id="2.40.128.260">
    <property type="entry name" value="Type IV secretion system, VirB10/TraB/TrbI"/>
    <property type="match status" value="1"/>
</dbReference>